<feature type="domain" description="CHAT" evidence="3">
    <location>
        <begin position="194"/>
        <end position="343"/>
    </location>
</feature>
<evidence type="ECO:0000313" key="4">
    <source>
        <dbReference type="EMBL" id="PPJ64204.1"/>
    </source>
</evidence>
<evidence type="ECO:0000256" key="1">
    <source>
        <dbReference type="ARBA" id="ARBA00022574"/>
    </source>
</evidence>
<dbReference type="Pfam" id="PF00400">
    <property type="entry name" value="WD40"/>
    <property type="match status" value="1"/>
</dbReference>
<evidence type="ECO:0000313" key="5">
    <source>
        <dbReference type="Proteomes" id="UP000239589"/>
    </source>
</evidence>
<organism evidence="4 5">
    <name type="scientific">Cuspidothrix issatschenkoi CHARLIE-1</name>
    <dbReference type="NCBI Taxonomy" id="2052836"/>
    <lineage>
        <taxon>Bacteria</taxon>
        <taxon>Bacillati</taxon>
        <taxon>Cyanobacteriota</taxon>
        <taxon>Cyanophyceae</taxon>
        <taxon>Nostocales</taxon>
        <taxon>Aphanizomenonaceae</taxon>
        <taxon>Cuspidothrix</taxon>
    </lineage>
</organism>
<sequence>MLNLVLKVYSGSFKAGFSGELFDESNQPITKFTFPASPEIPQLYKKWQDGSRENTELRLTKAGDARLTLHSEQCKKDKRALEDCSEKWFNDGNFYVLSEKIKNKIPANETVVRINLVFSHFDVNKDDNDILRRLPWQLWRGLLDSGDSKKSTFALSEDLSKDYTKRNRHDHVLKSPVKILAIFGSDENGLNQQPEKEKLYQLKNNNGVRVQIEEKPNRDRVNKLLWDSKWDILFFSGHSSSQGETGTIQINDRDSLSLDDLKSALKESVENGLKIAIFNSCDGLGIANVLTQVKVPAVIVMKEPVPDSFASQFFLNFLEAFVKKGQRFSLAVREATGRLNIKDNEFPGATWLPVIYYSHRNQPDYIWPTPGVITRLLTFLFKFFSPRPNVIKTGVSKIINTFKSKKILFGLTVIVTASIIIIAGISRPSAPSICKSWNGVIHSIEFTADGKYLATSNLDNTLRVFEIDRLKAEDVIKRDELLKKQIHCEGERNIVDLSFSSDNKYLAVADMQSTINVLRLPEHGSGKLQELKLKSSNFPKILSSIVKISFSKNNYLAAANISGQVELWQIKNQEVIKIKDIRDQGKYKLQLRFSSDNSNNNYLVMSDMTGKAFGWDLKKSIDIDLKNVDITVIKVTDGKISSCNKDKCQDIEPINNSNSNSNSQIKFFRDIIPSPDDKYMAVIANDNKNENEYVELWEQKNQSWTKIEIDTKTYTKTITDVAFLPKPKSHKTSLIVATTNTDHKSLRLIPSE</sequence>
<dbReference type="Proteomes" id="UP000239589">
    <property type="component" value="Unassembled WGS sequence"/>
</dbReference>
<comment type="caution">
    <text evidence="4">The sequence shown here is derived from an EMBL/GenBank/DDBJ whole genome shotgun (WGS) entry which is preliminary data.</text>
</comment>
<dbReference type="GO" id="GO:0032991">
    <property type="term" value="C:protein-containing complex"/>
    <property type="evidence" value="ECO:0007669"/>
    <property type="project" value="UniProtKB-ARBA"/>
</dbReference>
<dbReference type="OrthoDB" id="446586at2"/>
<dbReference type="AlphaFoldDB" id="A0A2S6CWN9"/>
<evidence type="ECO:0000256" key="2">
    <source>
        <dbReference type="ARBA" id="ARBA00022737"/>
    </source>
</evidence>
<dbReference type="InterPro" id="IPR036322">
    <property type="entry name" value="WD40_repeat_dom_sf"/>
</dbReference>
<name>A0A2S6CWN9_9CYAN</name>
<reference evidence="4 5" key="1">
    <citation type="submission" date="2018-02" db="EMBL/GenBank/DDBJ databases">
        <title>Discovery of a pederin family compound in a non-symbiotic bloom-forming cyanobacterium.</title>
        <authorList>
            <person name="Kust A."/>
            <person name="Mares J."/>
            <person name="Jokela J."/>
            <person name="Urajova P."/>
            <person name="Hajek J."/>
            <person name="Saurav K."/>
            <person name="Voracova K."/>
            <person name="Fewer D.P."/>
            <person name="Haapaniemi E."/>
            <person name="Permi P."/>
            <person name="Rehakova K."/>
            <person name="Sivonen K."/>
            <person name="Hrouzek P."/>
        </authorList>
    </citation>
    <scope>NUCLEOTIDE SEQUENCE [LARGE SCALE GENOMIC DNA]</scope>
    <source>
        <strain evidence="4 5">CHARLIE-1</strain>
    </source>
</reference>
<dbReference type="RefSeq" id="WP_104386996.1">
    <property type="nucleotide sequence ID" value="NZ_PGEM01000035.1"/>
</dbReference>
<keyword evidence="2" id="KW-0677">Repeat</keyword>
<dbReference type="InterPro" id="IPR001680">
    <property type="entry name" value="WD40_rpt"/>
</dbReference>
<keyword evidence="1" id="KW-0853">WD repeat</keyword>
<dbReference type="PANTHER" id="PTHR44090:SF1">
    <property type="entry name" value="SUPERKILLER COMPLEX PROTEIN 8"/>
    <property type="match status" value="1"/>
</dbReference>
<dbReference type="EMBL" id="PGEM01000035">
    <property type="protein sequence ID" value="PPJ64204.1"/>
    <property type="molecule type" value="Genomic_DNA"/>
</dbReference>
<gene>
    <name evidence="4" type="ORF">CUN59_06080</name>
</gene>
<dbReference type="InterPro" id="IPR051510">
    <property type="entry name" value="SKI8"/>
</dbReference>
<keyword evidence="5" id="KW-1185">Reference proteome</keyword>
<dbReference type="Pfam" id="PF12770">
    <property type="entry name" value="CHAT"/>
    <property type="match status" value="1"/>
</dbReference>
<proteinExistence type="predicted"/>
<dbReference type="InterPro" id="IPR015943">
    <property type="entry name" value="WD40/YVTN_repeat-like_dom_sf"/>
</dbReference>
<dbReference type="SMART" id="SM00320">
    <property type="entry name" value="WD40"/>
    <property type="match status" value="3"/>
</dbReference>
<dbReference type="PANTHER" id="PTHR44090">
    <property type="entry name" value="WD REPEAT-CONTAINING PROTEIN 61"/>
    <property type="match status" value="1"/>
</dbReference>
<dbReference type="SUPFAM" id="SSF50978">
    <property type="entry name" value="WD40 repeat-like"/>
    <property type="match status" value="1"/>
</dbReference>
<dbReference type="Gene3D" id="2.130.10.10">
    <property type="entry name" value="YVTN repeat-like/Quinoprotein amine dehydrogenase"/>
    <property type="match status" value="1"/>
</dbReference>
<evidence type="ECO:0000259" key="3">
    <source>
        <dbReference type="Pfam" id="PF12770"/>
    </source>
</evidence>
<accession>A0A2S6CWN9</accession>
<dbReference type="InterPro" id="IPR024983">
    <property type="entry name" value="CHAT_dom"/>
</dbReference>
<protein>
    <recommendedName>
        <fullName evidence="3">CHAT domain-containing protein</fullName>
    </recommendedName>
</protein>